<dbReference type="STRING" id="147375.BXP28_00350"/>
<sequence length="329" mass="36916">MPSSIKDVAGKAGVSIATVSHVVNGTRYVSEETKARVYKAMKELQYTPNSVARSLRSRNSKTIGFLIPDFANTFYTSIAEGIQHVLRQKGYQLILGNSNEELELELEQLRMFNSQLIDGLIIASTASSMNELEGVLKGDYPVVHLDRIPQGCEQDRILVNNDEAVYEAVSELIQKGHSRIGMIGGLDRLSTTKERIAGYRRALEDAGIAVKDSLIRMGNSKQDCGYELTRQLCGETDMTALFVSNNQMTLGALTYLKEHRYRMPEQLSLIGFDDYEWSFLMDPPLSVIHQPCFELGKTAANVLLERIGQPLSKGKEYMLRTMFVRRNSF</sequence>
<evidence type="ECO:0000259" key="5">
    <source>
        <dbReference type="PROSITE" id="PS50932"/>
    </source>
</evidence>
<dbReference type="EMBL" id="CP019655">
    <property type="protein sequence ID" value="AVF25602.1"/>
    <property type="molecule type" value="Genomic_DNA"/>
</dbReference>
<dbReference type="PRINTS" id="PR00036">
    <property type="entry name" value="HTHLACI"/>
</dbReference>
<dbReference type="CDD" id="cd01392">
    <property type="entry name" value="HTH_LacI"/>
    <property type="match status" value="1"/>
</dbReference>
<dbReference type="SMART" id="SM00354">
    <property type="entry name" value="HTH_LACI"/>
    <property type="match status" value="1"/>
</dbReference>
<dbReference type="CDD" id="cd06267">
    <property type="entry name" value="PBP1_LacI_sugar_binding-like"/>
    <property type="match status" value="1"/>
</dbReference>
<dbReference type="Gene3D" id="3.40.50.2300">
    <property type="match status" value="2"/>
</dbReference>
<dbReference type="SUPFAM" id="SSF47413">
    <property type="entry name" value="lambda repressor-like DNA-binding domains"/>
    <property type="match status" value="1"/>
</dbReference>
<dbReference type="InterPro" id="IPR001761">
    <property type="entry name" value="Peripla_BP/Lac1_sug-bd_dom"/>
</dbReference>
<feature type="domain" description="HTH lacI-type" evidence="5">
    <location>
        <begin position="3"/>
        <end position="57"/>
    </location>
</feature>
<reference evidence="7" key="1">
    <citation type="submission" date="2017-02" db="EMBL/GenBank/DDBJ databases">
        <title>Delineation of Paenibacillus larvae strains originating from foulbrood outbreaks.</title>
        <authorList>
            <person name="Beims H."/>
            <person name="Bunk B."/>
            <person name="Sproeer C."/>
            <person name="Mohr K.I."/>
            <person name="Pradella S."/>
            <person name="Guenther G."/>
            <person name="Rohde M."/>
            <person name="von der Ohe W."/>
            <person name="Steinert M."/>
        </authorList>
    </citation>
    <scope>NUCLEOTIDE SEQUENCE [LARGE SCALE GENOMIC DNA]</scope>
    <source>
        <strain evidence="7">Eric_III</strain>
    </source>
</reference>
<dbReference type="SUPFAM" id="SSF53822">
    <property type="entry name" value="Periplasmic binding protein-like I"/>
    <property type="match status" value="1"/>
</dbReference>
<dbReference type="PROSITE" id="PS50932">
    <property type="entry name" value="HTH_LACI_2"/>
    <property type="match status" value="1"/>
</dbReference>
<keyword evidence="2" id="KW-0805">Transcription regulation</keyword>
<evidence type="ECO:0000256" key="2">
    <source>
        <dbReference type="ARBA" id="ARBA00023015"/>
    </source>
</evidence>
<evidence type="ECO:0000313" key="6">
    <source>
        <dbReference type="EMBL" id="AVF25602.1"/>
    </source>
</evidence>
<organism evidence="6 7">
    <name type="scientific">Paenibacillus larvae subsp. larvae</name>
    <dbReference type="NCBI Taxonomy" id="147375"/>
    <lineage>
        <taxon>Bacteria</taxon>
        <taxon>Bacillati</taxon>
        <taxon>Bacillota</taxon>
        <taxon>Bacilli</taxon>
        <taxon>Bacillales</taxon>
        <taxon>Paenibacillaceae</taxon>
        <taxon>Paenibacillus</taxon>
    </lineage>
</organism>
<keyword evidence="3" id="KW-0238">DNA-binding</keyword>
<dbReference type="Proteomes" id="UP000239833">
    <property type="component" value="Chromosome"/>
</dbReference>
<dbReference type="GO" id="GO:0003700">
    <property type="term" value="F:DNA-binding transcription factor activity"/>
    <property type="evidence" value="ECO:0007669"/>
    <property type="project" value="TreeGrafter"/>
</dbReference>
<dbReference type="InterPro" id="IPR028082">
    <property type="entry name" value="Peripla_BP_I"/>
</dbReference>
<dbReference type="Pfam" id="PF00356">
    <property type="entry name" value="LacI"/>
    <property type="match status" value="1"/>
</dbReference>
<dbReference type="InterPro" id="IPR000843">
    <property type="entry name" value="HTH_LacI"/>
</dbReference>
<evidence type="ECO:0000256" key="1">
    <source>
        <dbReference type="ARBA" id="ARBA00022491"/>
    </source>
</evidence>
<proteinExistence type="predicted"/>
<dbReference type="InterPro" id="IPR010982">
    <property type="entry name" value="Lambda_DNA-bd_dom_sf"/>
</dbReference>
<dbReference type="RefSeq" id="WP_077997142.1">
    <property type="nucleotide sequence ID" value="NZ_CP019655.1"/>
</dbReference>
<protein>
    <submittedName>
        <fullName evidence="6">HTH-type transcriptional repressor PurR</fullName>
    </submittedName>
</protein>
<keyword evidence="1" id="KW-0678">Repressor</keyword>
<evidence type="ECO:0000256" key="4">
    <source>
        <dbReference type="ARBA" id="ARBA00023163"/>
    </source>
</evidence>
<dbReference type="Pfam" id="PF00532">
    <property type="entry name" value="Peripla_BP_1"/>
    <property type="match status" value="1"/>
</dbReference>
<evidence type="ECO:0000256" key="3">
    <source>
        <dbReference type="ARBA" id="ARBA00023125"/>
    </source>
</evidence>
<dbReference type="PROSITE" id="PS00356">
    <property type="entry name" value="HTH_LACI_1"/>
    <property type="match status" value="1"/>
</dbReference>
<name>A0A2L1UBT5_9BACL</name>
<dbReference type="Gene3D" id="1.10.260.40">
    <property type="entry name" value="lambda repressor-like DNA-binding domains"/>
    <property type="match status" value="1"/>
</dbReference>
<dbReference type="PANTHER" id="PTHR30146:SF148">
    <property type="entry name" value="HTH-TYPE TRANSCRIPTIONAL REPRESSOR PURR-RELATED"/>
    <property type="match status" value="1"/>
</dbReference>
<dbReference type="GeneID" id="64218198"/>
<dbReference type="AlphaFoldDB" id="A0A2L1UBT5"/>
<keyword evidence="4" id="KW-0804">Transcription</keyword>
<dbReference type="GO" id="GO:0000976">
    <property type="term" value="F:transcription cis-regulatory region binding"/>
    <property type="evidence" value="ECO:0007669"/>
    <property type="project" value="TreeGrafter"/>
</dbReference>
<accession>A0A2L1UBT5</accession>
<gene>
    <name evidence="6" type="primary">purR2</name>
    <name evidence="6" type="ORF">ERICIII_01411</name>
</gene>
<dbReference type="PANTHER" id="PTHR30146">
    <property type="entry name" value="LACI-RELATED TRANSCRIPTIONAL REPRESSOR"/>
    <property type="match status" value="1"/>
</dbReference>
<evidence type="ECO:0000313" key="7">
    <source>
        <dbReference type="Proteomes" id="UP000239833"/>
    </source>
</evidence>